<feature type="coiled-coil region" evidence="6">
    <location>
        <begin position="1009"/>
        <end position="1040"/>
    </location>
</feature>
<proteinExistence type="predicted"/>
<keyword evidence="3" id="KW-0597">Phosphoprotein</keyword>
<evidence type="ECO:0000256" key="6">
    <source>
        <dbReference type="SAM" id="Coils"/>
    </source>
</evidence>
<dbReference type="Gene3D" id="3.30.450.20">
    <property type="entry name" value="PAS domain"/>
    <property type="match status" value="7"/>
</dbReference>
<evidence type="ECO:0000256" key="2">
    <source>
        <dbReference type="ARBA" id="ARBA00012438"/>
    </source>
</evidence>
<dbReference type="InterPro" id="IPR005467">
    <property type="entry name" value="His_kinase_dom"/>
</dbReference>
<dbReference type="SMART" id="SM00091">
    <property type="entry name" value="PAS"/>
    <property type="match status" value="7"/>
</dbReference>
<protein>
    <recommendedName>
        <fullName evidence="2">histidine kinase</fullName>
        <ecNumber evidence="2">2.7.13.3</ecNumber>
    </recommendedName>
</protein>
<dbReference type="InterPro" id="IPR000700">
    <property type="entry name" value="PAS-assoc_C"/>
</dbReference>
<dbReference type="InterPro" id="IPR013655">
    <property type="entry name" value="PAS_fold_3"/>
</dbReference>
<accession>A0ABR8JIA7</accession>
<dbReference type="PANTHER" id="PTHR43304">
    <property type="entry name" value="PHYTOCHROME-LIKE PROTEIN CPH1"/>
    <property type="match status" value="1"/>
</dbReference>
<dbReference type="InterPro" id="IPR052162">
    <property type="entry name" value="Sensor_kinase/Photoreceptor"/>
</dbReference>
<keyword evidence="6" id="KW-0175">Coiled coil</keyword>
<dbReference type="Pfam" id="PF08448">
    <property type="entry name" value="PAS_4"/>
    <property type="match status" value="6"/>
</dbReference>
<dbReference type="NCBIfam" id="TIGR00229">
    <property type="entry name" value="sensory_box"/>
    <property type="match status" value="2"/>
</dbReference>
<dbReference type="InterPro" id="IPR004358">
    <property type="entry name" value="Sig_transdc_His_kin-like_C"/>
</dbReference>
<dbReference type="Pfam" id="PF00512">
    <property type="entry name" value="HisKA"/>
    <property type="match status" value="1"/>
</dbReference>
<keyword evidence="11" id="KW-1185">Reference proteome</keyword>
<keyword evidence="5" id="KW-0418">Kinase</keyword>
<dbReference type="SUPFAM" id="SSF55785">
    <property type="entry name" value="PYP-like sensor domain (PAS domain)"/>
    <property type="match status" value="7"/>
</dbReference>
<dbReference type="CDD" id="cd00130">
    <property type="entry name" value="PAS"/>
    <property type="match status" value="2"/>
</dbReference>
<dbReference type="EC" id="2.7.13.3" evidence="2"/>
<sequence>MSDFPPLPVVFNALPEACLLLSPELIIEAASNSYLAATFTQRESILGKSLFDVFPDNPDAPEAYSSHDLRASLNQVLATGKPHQMARQRYDVPSPQFAGQFVERYWLPCNTPVLDEQQRVTHILHAVVNVTEQVHDEARLLTRQKREEEALAQAEAHRLQLQKLLLQAPALIASLRGPNHVVDIVNEEFRQLFGGRAMEGKPYREAVPELQDQPFFDLLDEVYRTGETYHGNEVLAYIDRTNSGQREALHFNFIYQATRDAAGTITGILIFAYNVEEQVRTRQQVQHLNQDLAAANEALEKRVSERTQALQQAQAEAERQRARLESLFMQTPAAICILDGPDLVYELVNSGYQQLFPGRQLLGQPILQALPEIANHQVYQTFRRVYDTGETQQELGILIPLARPTDGLLEDRYFNYIQQARYSADGLVDGIIVFAFEVTEQLVARQQAEKARLTSETAARQLQLLTDSLPVLIGYVDQNQTYQFANRAYETWFNMAPEELVGRSVRDVIGEAAYARVAGFIERGLAGERLTFDAAMPYRADFTRHIHTSYIPDVRAGKVLGFYSLVADVTEQVQTQQQVQELNQALATINAELQASNQEISSNHTELIRTQQALLDAAQRQIQQRETFYQVFEQTPASIGLLRGPEHRFEYVNEAYQQLFPNRKLLGRPVAEALPETVGQGFLELIDNVYRTGETFFGTELRLSLESSDGTQPNQDVYFTFTYQAYRENGVIIGVSIFAYDVTEQVLARQEREAERQRLENLFMQAPAPITILDGPELVFQLVNPAYQLIFPGRQLLGKPLLAALPELADTLVPSLLRQVYTTGETYVAQEMPLMLARHAGAPLEEIFWTFTYQARRNAQGAIDGVMCFAHEVTDQVWARRVVEEREQSFRQMADSAPAMLWVTDANGYCTYLNYPWYAYTGQTEEQALGMGWVEAVHPEDAAATSAAFVEANTKRQPFHCQYRLRRHDGTYRWATDSGLPRFGASGEFEGIVGTVIDVHEQKLAELALQHLTQKLRTSRDEAQTLNVELRETNDQLVRTNVDLDNFIYTASHDLKAPISNIEGLLHMLQDELPPPSKTGEVPHILDLMQESVDRFTRTIEHLTDISKLQKEHGQPVVAVPLAAVIEDVRLDLAPLLQQVGGHLSVHIEATPTVNFSEKNLRSVVYNLLSNALKYHHPDRAPEVQVRTRVEAAYHVLEVQDNGLGLDLTREKSLFAMFRRYHTHVEGSGIGLYMVKKMVENTGGKIEVESQVGSGSTFSVYFPA</sequence>
<name>A0ABR8JIA7_9BACT</name>
<dbReference type="Proteomes" id="UP000642468">
    <property type="component" value="Unassembled WGS sequence"/>
</dbReference>
<dbReference type="Gene3D" id="3.30.565.10">
    <property type="entry name" value="Histidine kinase-like ATPase, C-terminal domain"/>
    <property type="match status" value="1"/>
</dbReference>
<evidence type="ECO:0000313" key="10">
    <source>
        <dbReference type="EMBL" id="MBD2715120.1"/>
    </source>
</evidence>
<evidence type="ECO:0000256" key="3">
    <source>
        <dbReference type="ARBA" id="ARBA00022553"/>
    </source>
</evidence>
<feature type="domain" description="PAC" evidence="9">
    <location>
        <begin position="959"/>
        <end position="1011"/>
    </location>
</feature>
<dbReference type="InterPro" id="IPR000014">
    <property type="entry name" value="PAS"/>
</dbReference>
<dbReference type="PROSITE" id="PS50112">
    <property type="entry name" value="PAS"/>
    <property type="match status" value="2"/>
</dbReference>
<evidence type="ECO:0000256" key="5">
    <source>
        <dbReference type="ARBA" id="ARBA00022777"/>
    </source>
</evidence>
<feature type="domain" description="Histidine kinase" evidence="7">
    <location>
        <begin position="1050"/>
        <end position="1264"/>
    </location>
</feature>
<dbReference type="InterPro" id="IPR036097">
    <property type="entry name" value="HisK_dim/P_sf"/>
</dbReference>
<dbReference type="CDD" id="cd00082">
    <property type="entry name" value="HisKA"/>
    <property type="match status" value="1"/>
</dbReference>
<dbReference type="InterPro" id="IPR035965">
    <property type="entry name" value="PAS-like_dom_sf"/>
</dbReference>
<dbReference type="InterPro" id="IPR036890">
    <property type="entry name" value="HATPase_C_sf"/>
</dbReference>
<organism evidence="10 11">
    <name type="scientific">Hymenobacter duratus</name>
    <dbReference type="NCBI Taxonomy" id="2771356"/>
    <lineage>
        <taxon>Bacteria</taxon>
        <taxon>Pseudomonadati</taxon>
        <taxon>Bacteroidota</taxon>
        <taxon>Cytophagia</taxon>
        <taxon>Cytophagales</taxon>
        <taxon>Hymenobacteraceae</taxon>
        <taxon>Hymenobacter</taxon>
    </lineage>
</organism>
<evidence type="ECO:0000313" key="11">
    <source>
        <dbReference type="Proteomes" id="UP000642468"/>
    </source>
</evidence>
<evidence type="ECO:0000259" key="7">
    <source>
        <dbReference type="PROSITE" id="PS50109"/>
    </source>
</evidence>
<dbReference type="SMART" id="SM00086">
    <property type="entry name" value="PAC"/>
    <property type="match status" value="1"/>
</dbReference>
<dbReference type="SUPFAM" id="SSF47384">
    <property type="entry name" value="Homodimeric domain of signal transducing histidine kinase"/>
    <property type="match status" value="1"/>
</dbReference>
<dbReference type="Pfam" id="PF02518">
    <property type="entry name" value="HATPase_c"/>
    <property type="match status" value="1"/>
</dbReference>
<dbReference type="InterPro" id="IPR003661">
    <property type="entry name" value="HisK_dim/P_dom"/>
</dbReference>
<evidence type="ECO:0000256" key="1">
    <source>
        <dbReference type="ARBA" id="ARBA00000085"/>
    </source>
</evidence>
<dbReference type="EMBL" id="JACWZZ010000002">
    <property type="protein sequence ID" value="MBD2715120.1"/>
    <property type="molecule type" value="Genomic_DNA"/>
</dbReference>
<evidence type="ECO:0000259" key="9">
    <source>
        <dbReference type="PROSITE" id="PS50113"/>
    </source>
</evidence>
<dbReference type="PROSITE" id="PS50109">
    <property type="entry name" value="HIS_KIN"/>
    <property type="match status" value="1"/>
</dbReference>
<dbReference type="RefSeq" id="WP_190784154.1">
    <property type="nucleotide sequence ID" value="NZ_JACWZZ010000002.1"/>
</dbReference>
<comment type="caution">
    <text evidence="10">The sequence shown here is derived from an EMBL/GenBank/DDBJ whole genome shotgun (WGS) entry which is preliminary data.</text>
</comment>
<feature type="domain" description="PAS" evidence="8">
    <location>
        <begin position="458"/>
        <end position="528"/>
    </location>
</feature>
<dbReference type="Pfam" id="PF08447">
    <property type="entry name" value="PAS_3"/>
    <property type="match status" value="1"/>
</dbReference>
<gene>
    <name evidence="10" type="ORF">IC231_08730</name>
</gene>
<reference evidence="10 11" key="1">
    <citation type="submission" date="2020-09" db="EMBL/GenBank/DDBJ databases">
        <authorList>
            <person name="Kim M.K."/>
        </authorList>
    </citation>
    <scope>NUCLEOTIDE SEQUENCE [LARGE SCALE GENOMIC DNA]</scope>
    <source>
        <strain evidence="10 11">BT646</strain>
    </source>
</reference>
<keyword evidence="4" id="KW-0808">Transferase</keyword>
<dbReference type="Gene3D" id="1.10.287.130">
    <property type="match status" value="1"/>
</dbReference>
<dbReference type="InterPro" id="IPR013656">
    <property type="entry name" value="PAS_4"/>
</dbReference>
<dbReference type="InterPro" id="IPR001610">
    <property type="entry name" value="PAC"/>
</dbReference>
<dbReference type="SMART" id="SM00388">
    <property type="entry name" value="HisKA"/>
    <property type="match status" value="1"/>
</dbReference>
<feature type="coiled-coil region" evidence="6">
    <location>
        <begin position="282"/>
        <end position="330"/>
    </location>
</feature>
<dbReference type="PROSITE" id="PS50113">
    <property type="entry name" value="PAC"/>
    <property type="match status" value="1"/>
</dbReference>
<dbReference type="InterPro" id="IPR003594">
    <property type="entry name" value="HATPase_dom"/>
</dbReference>
<feature type="domain" description="PAS" evidence="8">
    <location>
        <begin position="886"/>
        <end position="957"/>
    </location>
</feature>
<evidence type="ECO:0000256" key="4">
    <source>
        <dbReference type="ARBA" id="ARBA00022679"/>
    </source>
</evidence>
<dbReference type="PRINTS" id="PR00344">
    <property type="entry name" value="BCTRLSENSOR"/>
</dbReference>
<dbReference type="PANTHER" id="PTHR43304:SF1">
    <property type="entry name" value="PAC DOMAIN-CONTAINING PROTEIN"/>
    <property type="match status" value="1"/>
</dbReference>
<dbReference type="SUPFAM" id="SSF55874">
    <property type="entry name" value="ATPase domain of HSP90 chaperone/DNA topoisomerase II/histidine kinase"/>
    <property type="match status" value="1"/>
</dbReference>
<comment type="catalytic activity">
    <reaction evidence="1">
        <text>ATP + protein L-histidine = ADP + protein N-phospho-L-histidine.</text>
        <dbReference type="EC" id="2.7.13.3"/>
    </reaction>
</comment>
<dbReference type="SMART" id="SM00387">
    <property type="entry name" value="HATPase_c"/>
    <property type="match status" value="1"/>
</dbReference>
<evidence type="ECO:0000259" key="8">
    <source>
        <dbReference type="PROSITE" id="PS50112"/>
    </source>
</evidence>
<feature type="coiled-coil region" evidence="6">
    <location>
        <begin position="572"/>
        <end position="599"/>
    </location>
</feature>